<name>A0ABR4EE56_9PEZI</name>
<keyword evidence="2" id="KW-1185">Reference proteome</keyword>
<evidence type="ECO:0000313" key="2">
    <source>
        <dbReference type="Proteomes" id="UP001600888"/>
    </source>
</evidence>
<organism evidence="1 2">
    <name type="scientific">Diaporthe vaccinii</name>
    <dbReference type="NCBI Taxonomy" id="105482"/>
    <lineage>
        <taxon>Eukaryota</taxon>
        <taxon>Fungi</taxon>
        <taxon>Dikarya</taxon>
        <taxon>Ascomycota</taxon>
        <taxon>Pezizomycotina</taxon>
        <taxon>Sordariomycetes</taxon>
        <taxon>Sordariomycetidae</taxon>
        <taxon>Diaporthales</taxon>
        <taxon>Diaporthaceae</taxon>
        <taxon>Diaporthe</taxon>
        <taxon>Diaporthe eres species complex</taxon>
    </lineage>
</organism>
<comment type="caution">
    <text evidence="1">The sequence shown here is derived from an EMBL/GenBank/DDBJ whole genome shotgun (WGS) entry which is preliminary data.</text>
</comment>
<proteinExistence type="predicted"/>
<dbReference type="Proteomes" id="UP001600888">
    <property type="component" value="Unassembled WGS sequence"/>
</dbReference>
<dbReference type="EMBL" id="JBAWTH010000063">
    <property type="protein sequence ID" value="KAL2280728.1"/>
    <property type="molecule type" value="Genomic_DNA"/>
</dbReference>
<accession>A0ABR4EE56</accession>
<protein>
    <submittedName>
        <fullName evidence="1">Uncharacterized protein</fullName>
    </submittedName>
</protein>
<sequence>MPWPPATGLGLPWVAPGKHGDCWGLASSGAFANHQSLFGGFIVVFCWPVRHYSRQPVCYCRTSHHGVFPSGEYIVQFVRRDRRKLVKASQPKHCGIAAHRSGGEHAPSFQSLWHRELSHRCKRTRDQQQSMTHSPSVLLRPSCPTITGLLIEGPRQRHASFPPIPERRRVS</sequence>
<gene>
    <name evidence="1" type="ORF">FJTKL_12255</name>
</gene>
<evidence type="ECO:0000313" key="1">
    <source>
        <dbReference type="EMBL" id="KAL2280728.1"/>
    </source>
</evidence>
<reference evidence="1 2" key="1">
    <citation type="submission" date="2024-03" db="EMBL/GenBank/DDBJ databases">
        <title>A high-quality draft genome sequence of Diaporthe vaccinii, a causative agent of upright dieback and viscid rot disease in cranberry plants.</title>
        <authorList>
            <person name="Sarrasin M."/>
            <person name="Lang B.F."/>
            <person name="Burger G."/>
        </authorList>
    </citation>
    <scope>NUCLEOTIDE SEQUENCE [LARGE SCALE GENOMIC DNA]</scope>
    <source>
        <strain evidence="1 2">IS7</strain>
    </source>
</reference>